<dbReference type="RefSeq" id="WP_185980532.1">
    <property type="nucleotide sequence ID" value="NZ_CP060204.1"/>
</dbReference>
<evidence type="ECO:0000259" key="9">
    <source>
        <dbReference type="Pfam" id="PF04613"/>
    </source>
</evidence>
<evidence type="ECO:0000256" key="4">
    <source>
        <dbReference type="ARBA" id="ARBA00022737"/>
    </source>
</evidence>
<evidence type="ECO:0000256" key="5">
    <source>
        <dbReference type="ARBA" id="ARBA00023098"/>
    </source>
</evidence>
<keyword evidence="2 7" id="KW-0441">Lipid A biosynthesis</keyword>
<dbReference type="EC" id="2.3.1.191" evidence="7"/>
<keyword evidence="11" id="KW-1185">Reference proteome</keyword>
<accession>A0A7G7VKC6</accession>
<evidence type="ECO:0000313" key="11">
    <source>
        <dbReference type="Proteomes" id="UP000515480"/>
    </source>
</evidence>
<feature type="coiled-coil region" evidence="8">
    <location>
        <begin position="313"/>
        <end position="340"/>
    </location>
</feature>
<dbReference type="Proteomes" id="UP000515480">
    <property type="component" value="Chromosome"/>
</dbReference>
<evidence type="ECO:0000256" key="6">
    <source>
        <dbReference type="ARBA" id="ARBA00023315"/>
    </source>
</evidence>
<keyword evidence="3 7" id="KW-0808">Transferase</keyword>
<dbReference type="GO" id="GO:0016020">
    <property type="term" value="C:membrane"/>
    <property type="evidence" value="ECO:0007669"/>
    <property type="project" value="GOC"/>
</dbReference>
<dbReference type="AlphaFoldDB" id="A0A7G7VKC6"/>
<comment type="subunit">
    <text evidence="7">Homotrimer.</text>
</comment>
<comment type="similarity">
    <text evidence="7">Belongs to the transferase hexapeptide repeat family. LpxD subfamily.</text>
</comment>
<evidence type="ECO:0000256" key="3">
    <source>
        <dbReference type="ARBA" id="ARBA00022679"/>
    </source>
</evidence>
<dbReference type="EMBL" id="CP060204">
    <property type="protein sequence ID" value="QNH54569.1"/>
    <property type="molecule type" value="Genomic_DNA"/>
</dbReference>
<organism evidence="10 11">
    <name type="scientific">Selenomonas timonae</name>
    <dbReference type="NCBI Taxonomy" id="2754044"/>
    <lineage>
        <taxon>Bacteria</taxon>
        <taxon>Bacillati</taxon>
        <taxon>Bacillota</taxon>
        <taxon>Negativicutes</taxon>
        <taxon>Selenomonadales</taxon>
        <taxon>Selenomonadaceae</taxon>
        <taxon>Selenomonas</taxon>
    </lineage>
</organism>
<proteinExistence type="inferred from homology"/>
<dbReference type="GO" id="GO:0103118">
    <property type="term" value="F:UDP-3-O-[(3R)-3-hydroxyacyl]-glucosamine N-acyltransferase activity"/>
    <property type="evidence" value="ECO:0007669"/>
    <property type="project" value="UniProtKB-EC"/>
</dbReference>
<dbReference type="PANTHER" id="PTHR43378">
    <property type="entry name" value="UDP-3-O-ACYLGLUCOSAMINE N-ACYLTRANSFERASE"/>
    <property type="match status" value="1"/>
</dbReference>
<feature type="domain" description="UDP-3-O-[3-hydroxymyristoyl] glucosamine N-acyltransferase non-repeat region" evidence="9">
    <location>
        <begin position="22"/>
        <end position="86"/>
    </location>
</feature>
<evidence type="ECO:0000256" key="1">
    <source>
        <dbReference type="ARBA" id="ARBA00022516"/>
    </source>
</evidence>
<dbReference type="SUPFAM" id="SSF51161">
    <property type="entry name" value="Trimeric LpxA-like enzymes"/>
    <property type="match status" value="1"/>
</dbReference>
<name>A0A7G7VKC6_9FIRM</name>
<keyword evidence="5 7" id="KW-0443">Lipid metabolism</keyword>
<dbReference type="InterPro" id="IPR011004">
    <property type="entry name" value="Trimer_LpxA-like_sf"/>
</dbReference>
<dbReference type="GO" id="GO:0016410">
    <property type="term" value="F:N-acyltransferase activity"/>
    <property type="evidence" value="ECO:0007669"/>
    <property type="project" value="InterPro"/>
</dbReference>
<comment type="pathway">
    <text evidence="7">Bacterial outer membrane biogenesis; LPS lipid A biosynthesis.</text>
</comment>
<dbReference type="KEGG" id="stim:H1B31_00945"/>
<dbReference type="PANTHER" id="PTHR43378:SF2">
    <property type="entry name" value="UDP-3-O-ACYLGLUCOSAMINE N-ACYLTRANSFERASE 1, MITOCHONDRIAL-RELATED"/>
    <property type="match status" value="1"/>
</dbReference>
<dbReference type="InterPro" id="IPR020573">
    <property type="entry name" value="UDP_GlcNAc_AcTrfase_non-rep"/>
</dbReference>
<comment type="function">
    <text evidence="7">Catalyzes the N-acylation of UDP-3-O-acylglucosamine using 3-hydroxyacyl-ACP as the acyl donor. Is involved in the biosynthesis of lipid A, a phosphorylated glycolipid that anchors the lipopolysaccharide to the outer membrane of the cell.</text>
</comment>
<dbReference type="InterPro" id="IPR001451">
    <property type="entry name" value="Hexapep"/>
</dbReference>
<keyword evidence="6 7" id="KW-0012">Acyltransferase</keyword>
<feature type="active site" description="Proton acceptor" evidence="7">
    <location>
        <position position="237"/>
    </location>
</feature>
<reference evidence="10 11" key="1">
    <citation type="submission" date="2020-07" db="EMBL/GenBank/DDBJ databases">
        <title>Complete genome and description of Selenomonas timonensis sp. nov., a new bacterium isolated from a gingivitis subject.</title>
        <authorList>
            <person name="Antezack A."/>
        </authorList>
    </citation>
    <scope>NUCLEOTIDE SEQUENCE [LARGE SCALE GENOMIC DNA]</scope>
    <source>
        <strain evidence="10 11">Marseille-Q3039</strain>
    </source>
</reference>
<dbReference type="GO" id="GO:0009245">
    <property type="term" value="P:lipid A biosynthetic process"/>
    <property type="evidence" value="ECO:0007669"/>
    <property type="project" value="UniProtKB-UniRule"/>
</dbReference>
<dbReference type="Gene3D" id="3.40.1390.10">
    <property type="entry name" value="MurE/MurF, N-terminal domain"/>
    <property type="match status" value="1"/>
</dbReference>
<keyword evidence="8" id="KW-0175">Coiled coil</keyword>
<evidence type="ECO:0000256" key="2">
    <source>
        <dbReference type="ARBA" id="ARBA00022556"/>
    </source>
</evidence>
<dbReference type="CDD" id="cd03352">
    <property type="entry name" value="LbH_LpxD"/>
    <property type="match status" value="1"/>
</dbReference>
<keyword evidence="4 7" id="KW-0677">Repeat</keyword>
<sequence>MEKTVNEIAALIGGTVSGDGNRVIRSLAALDEAGADDLAFAVPPHIDAARTAAQAGALLLPTGTEGFSCPVIFVAEPKAAFAKLLTIFTPPIEHAVGVSDEAYIGADVQIGEGVTILPFAYIDDHAVLGAGVTVYPHAYVGQYSVIGDHTVIYPSATVREHCRIGARCTIHSGAVIGADGFGFTTEAGVHTKVPQVGGVVIDDDVEIGAHVGIDRATLGATVIGKGTKIDNLVHIGHNCSIGANCLIVAQTGISGSTKVGHNVTFGGQVGTVGHINIGANSVYAARSGIIGDMPEGVFCAGFPVQPHAEWLRVQAAIRRLPEMVKKIKTLEKELEGLRGKS</sequence>
<evidence type="ECO:0000313" key="10">
    <source>
        <dbReference type="EMBL" id="QNH54569.1"/>
    </source>
</evidence>
<protein>
    <recommendedName>
        <fullName evidence="7">UDP-3-O-acylglucosamine N-acyltransferase</fullName>
        <ecNumber evidence="7">2.3.1.191</ecNumber>
    </recommendedName>
</protein>
<keyword evidence="1 7" id="KW-0444">Lipid biosynthesis</keyword>
<dbReference type="NCBIfam" id="NF002060">
    <property type="entry name" value="PRK00892.1"/>
    <property type="match status" value="1"/>
</dbReference>
<dbReference type="NCBIfam" id="TIGR01853">
    <property type="entry name" value="lipid_A_lpxD"/>
    <property type="match status" value="1"/>
</dbReference>
<dbReference type="InterPro" id="IPR007691">
    <property type="entry name" value="LpxD"/>
</dbReference>
<evidence type="ECO:0000256" key="7">
    <source>
        <dbReference type="HAMAP-Rule" id="MF_00523"/>
    </source>
</evidence>
<comment type="catalytic activity">
    <reaction evidence="7">
        <text>a UDP-3-O-[(3R)-3-hydroxyacyl]-alpha-D-glucosamine + a (3R)-hydroxyacyl-[ACP] = a UDP-2-N,3-O-bis[(3R)-3-hydroxyacyl]-alpha-D-glucosamine + holo-[ACP] + H(+)</text>
        <dbReference type="Rhea" id="RHEA:53836"/>
        <dbReference type="Rhea" id="RHEA-COMP:9685"/>
        <dbReference type="Rhea" id="RHEA-COMP:9945"/>
        <dbReference type="ChEBI" id="CHEBI:15378"/>
        <dbReference type="ChEBI" id="CHEBI:64479"/>
        <dbReference type="ChEBI" id="CHEBI:78827"/>
        <dbReference type="ChEBI" id="CHEBI:137740"/>
        <dbReference type="ChEBI" id="CHEBI:137748"/>
        <dbReference type="EC" id="2.3.1.191"/>
    </reaction>
</comment>
<dbReference type="Pfam" id="PF00132">
    <property type="entry name" value="Hexapep"/>
    <property type="match status" value="3"/>
</dbReference>
<evidence type="ECO:0000256" key="8">
    <source>
        <dbReference type="SAM" id="Coils"/>
    </source>
</evidence>
<dbReference type="HAMAP" id="MF_00523">
    <property type="entry name" value="LpxD"/>
    <property type="match status" value="1"/>
</dbReference>
<gene>
    <name evidence="7 10" type="primary">lpxD</name>
    <name evidence="10" type="ORF">H1B31_00945</name>
</gene>
<dbReference type="UniPathway" id="UPA00973"/>
<dbReference type="Pfam" id="PF04613">
    <property type="entry name" value="LpxD"/>
    <property type="match status" value="1"/>
</dbReference>
<dbReference type="Gene3D" id="2.160.10.10">
    <property type="entry name" value="Hexapeptide repeat proteins"/>
    <property type="match status" value="1"/>
</dbReference>